<feature type="domain" description="HTH APSES-type" evidence="6">
    <location>
        <begin position="8"/>
        <end position="116"/>
    </location>
</feature>
<feature type="region of interest" description="Disordered" evidence="5">
    <location>
        <begin position="606"/>
        <end position="646"/>
    </location>
</feature>
<dbReference type="PRINTS" id="PR01415">
    <property type="entry name" value="ANKYRIN"/>
</dbReference>
<keyword evidence="4" id="KW-0175">Coiled coil</keyword>
<dbReference type="InterPro" id="IPR051642">
    <property type="entry name" value="SWI6-like"/>
</dbReference>
<name>A0A9P6W216_RHOMI</name>
<feature type="coiled-coil region" evidence="4">
    <location>
        <begin position="534"/>
        <end position="582"/>
    </location>
</feature>
<dbReference type="InterPro" id="IPR002110">
    <property type="entry name" value="Ankyrin_rpt"/>
</dbReference>
<gene>
    <name evidence="7" type="ORF">C6P46_003940</name>
</gene>
<evidence type="ECO:0000256" key="3">
    <source>
        <dbReference type="PROSITE-ProRule" id="PRU00023"/>
    </source>
</evidence>
<evidence type="ECO:0000259" key="6">
    <source>
        <dbReference type="PROSITE" id="PS51299"/>
    </source>
</evidence>
<reference evidence="7 8" key="1">
    <citation type="submission" date="2020-11" db="EMBL/GenBank/DDBJ databases">
        <title>Kefir isolates.</title>
        <authorList>
            <person name="Marcisauskas S."/>
            <person name="Kim Y."/>
            <person name="Blasche S."/>
        </authorList>
    </citation>
    <scope>NUCLEOTIDE SEQUENCE [LARGE SCALE GENOMIC DNA]</scope>
    <source>
        <strain evidence="7 8">KR</strain>
    </source>
</reference>
<dbReference type="GO" id="GO:0033309">
    <property type="term" value="C:SBF transcription complex"/>
    <property type="evidence" value="ECO:0007669"/>
    <property type="project" value="TreeGrafter"/>
</dbReference>
<dbReference type="FunFam" id="1.25.40.20:FF:000238">
    <property type="entry name" value="Unplaced genomic scaffold supercont1.20, whole genome shotgun sequence"/>
    <property type="match status" value="1"/>
</dbReference>
<feature type="repeat" description="ANK" evidence="3">
    <location>
        <begin position="410"/>
        <end position="442"/>
    </location>
</feature>
<dbReference type="PROSITE" id="PS50297">
    <property type="entry name" value="ANK_REP_REGION"/>
    <property type="match status" value="2"/>
</dbReference>
<dbReference type="SUPFAM" id="SSF54616">
    <property type="entry name" value="DNA-binding domain of Mlu1-box binding protein MBP1"/>
    <property type="match status" value="1"/>
</dbReference>
<evidence type="ECO:0000256" key="4">
    <source>
        <dbReference type="SAM" id="Coils"/>
    </source>
</evidence>
<dbReference type="SMART" id="SM01252">
    <property type="entry name" value="KilA-N"/>
    <property type="match status" value="1"/>
</dbReference>
<accession>A0A9P6W216</accession>
<keyword evidence="8" id="KW-1185">Reference proteome</keyword>
<evidence type="ECO:0000313" key="8">
    <source>
        <dbReference type="Proteomes" id="UP000777482"/>
    </source>
</evidence>
<dbReference type="SMART" id="SM00248">
    <property type="entry name" value="ANK"/>
    <property type="match status" value="3"/>
</dbReference>
<dbReference type="PROSITE" id="PS50088">
    <property type="entry name" value="ANK_REPEAT"/>
    <property type="match status" value="2"/>
</dbReference>
<dbReference type="GO" id="GO:0001228">
    <property type="term" value="F:DNA-binding transcription activator activity, RNA polymerase II-specific"/>
    <property type="evidence" value="ECO:0007669"/>
    <property type="project" value="UniProtKB-ARBA"/>
</dbReference>
<dbReference type="GO" id="GO:0030907">
    <property type="term" value="C:MBF transcription complex"/>
    <property type="evidence" value="ECO:0007669"/>
    <property type="project" value="TreeGrafter"/>
</dbReference>
<dbReference type="EMBL" id="PUHQ01000034">
    <property type="protein sequence ID" value="KAG0661528.1"/>
    <property type="molecule type" value="Genomic_DNA"/>
</dbReference>
<dbReference type="Gene3D" id="1.25.40.20">
    <property type="entry name" value="Ankyrin repeat-containing domain"/>
    <property type="match status" value="1"/>
</dbReference>
<dbReference type="PANTHER" id="PTHR43828">
    <property type="entry name" value="ASPARAGINASE"/>
    <property type="match status" value="1"/>
</dbReference>
<dbReference type="PROSITE" id="PS51299">
    <property type="entry name" value="HTH_APSES"/>
    <property type="match status" value="1"/>
</dbReference>
<feature type="compositionally biased region" description="Low complexity" evidence="5">
    <location>
        <begin position="613"/>
        <end position="627"/>
    </location>
</feature>
<dbReference type="Proteomes" id="UP000777482">
    <property type="component" value="Unassembled WGS sequence"/>
</dbReference>
<evidence type="ECO:0000256" key="1">
    <source>
        <dbReference type="ARBA" id="ARBA00022737"/>
    </source>
</evidence>
<dbReference type="Pfam" id="PF00023">
    <property type="entry name" value="Ank"/>
    <property type="match status" value="1"/>
</dbReference>
<dbReference type="OrthoDB" id="6718656at2759"/>
<dbReference type="Gene3D" id="3.10.260.10">
    <property type="entry name" value="Transcription regulator HTH, APSES-type DNA-binding domain"/>
    <property type="match status" value="1"/>
</dbReference>
<dbReference type="SUPFAM" id="SSF48403">
    <property type="entry name" value="Ankyrin repeat"/>
    <property type="match status" value="1"/>
</dbReference>
<feature type="region of interest" description="Disordered" evidence="5">
    <location>
        <begin position="110"/>
        <end position="240"/>
    </location>
</feature>
<dbReference type="InterPro" id="IPR003163">
    <property type="entry name" value="Tscrpt_reg_HTH_APSES-type"/>
</dbReference>
<dbReference type="Pfam" id="PF04383">
    <property type="entry name" value="KilA-N"/>
    <property type="match status" value="1"/>
</dbReference>
<protein>
    <recommendedName>
        <fullName evidence="6">HTH APSES-type domain-containing protein</fullName>
    </recommendedName>
</protein>
<organism evidence="7 8">
    <name type="scientific">Rhodotorula mucilaginosa</name>
    <name type="common">Yeast</name>
    <name type="synonym">Rhodotorula rubra</name>
    <dbReference type="NCBI Taxonomy" id="5537"/>
    <lineage>
        <taxon>Eukaryota</taxon>
        <taxon>Fungi</taxon>
        <taxon>Dikarya</taxon>
        <taxon>Basidiomycota</taxon>
        <taxon>Pucciniomycotina</taxon>
        <taxon>Microbotryomycetes</taxon>
        <taxon>Sporidiobolales</taxon>
        <taxon>Sporidiobolaceae</taxon>
        <taxon>Rhodotorula</taxon>
    </lineage>
</organism>
<dbReference type="GO" id="GO:0003677">
    <property type="term" value="F:DNA binding"/>
    <property type="evidence" value="ECO:0007669"/>
    <property type="project" value="InterPro"/>
</dbReference>
<dbReference type="AlphaFoldDB" id="A0A9P6W216"/>
<dbReference type="Pfam" id="PF12796">
    <property type="entry name" value="Ank_2"/>
    <property type="match status" value="1"/>
</dbReference>
<evidence type="ECO:0000256" key="5">
    <source>
        <dbReference type="SAM" id="MobiDB-lite"/>
    </source>
</evidence>
<dbReference type="InterPro" id="IPR018004">
    <property type="entry name" value="KilA/APSES_HTH"/>
</dbReference>
<dbReference type="FunFam" id="3.10.260.10:FF:000001">
    <property type="entry name" value="APSES transcription factor (MbpA)"/>
    <property type="match status" value="1"/>
</dbReference>
<evidence type="ECO:0000313" key="7">
    <source>
        <dbReference type="EMBL" id="KAG0661528.1"/>
    </source>
</evidence>
<evidence type="ECO:0000256" key="2">
    <source>
        <dbReference type="ARBA" id="ARBA00023043"/>
    </source>
</evidence>
<keyword evidence="2 3" id="KW-0040">ANK repeat</keyword>
<proteinExistence type="predicted"/>
<sequence length="721" mass="78593">MSAPAPAIYKACYSGVPVYEMPCHGVAVMRRKADAWLNATQILKVAGFDKPQRTRVLEREVQKNTHEKVQGGYGKYQGTWVPMERGIALSRQYGVDRLLQPIFDFVPTADSPPLAPKHITAAPSRPRRKHDVALDLEGIPTPPPMGKGGRRSAASAATFDELDDDFMLDGNGSGSGSRLRTPVNGGVGGGGSGDPSDASQTPSPLVHNGDDDDGDYIDGRSSAGPSSAKRRKMAPQQDHASLTAHQQMQGLGPLRYARMILDYFVSESTQVPPFLLQPPADFDPNVVIDDDGHTALHWACAMGRIRIVKLLLSAGADIFRANSMGQTALMRSVMFTNNYDLRKFPELFELLHRSTINIDRNDRTVFHYIVDIALQKNKTQAARYYMETVLQRLAEYPEEVADILNFQDEEGETALTLAARARSKRLVKLLLDNGADPKIANRDGKSAEDYILEDERFREQDINAVPVYGTAAAGLGPAVSAGANGGAGPSSSAYVGVAPARLHTSETGQKVASKVIPEVASLLETLATSFDAELADKDRELVQADATIAALQTEIAEAERAAQQLEQRAKQVDALAVKEKEREKDLEAKMGKRFRLGWEKWVRDEDQREQQYEQEGGPSGSSEGPQPDLDAYRDLVSNPPADASERADALRARIAESQTERKRLFARLVEQQAAAGTGKKLSQYRQLVALGCGVPLDQVDAAIDALVSEMDQPRLVEVLAA</sequence>
<dbReference type="InterPro" id="IPR036887">
    <property type="entry name" value="HTH_APSES_sf"/>
</dbReference>
<keyword evidence="1" id="KW-0677">Repeat</keyword>
<comment type="caution">
    <text evidence="7">The sequence shown here is derived from an EMBL/GenBank/DDBJ whole genome shotgun (WGS) entry which is preliminary data.</text>
</comment>
<feature type="repeat" description="ANK" evidence="3">
    <location>
        <begin position="291"/>
        <end position="323"/>
    </location>
</feature>
<dbReference type="PANTHER" id="PTHR43828:SF15">
    <property type="entry name" value="TRANSCRIPTION FACTOR MBP1"/>
    <property type="match status" value="1"/>
</dbReference>
<dbReference type="InterPro" id="IPR036770">
    <property type="entry name" value="Ankyrin_rpt-contain_sf"/>
</dbReference>